<dbReference type="PROSITE" id="PS51375">
    <property type="entry name" value="PPR"/>
    <property type="match status" value="2"/>
</dbReference>
<reference evidence="3 4" key="1">
    <citation type="journal article" date="2016" name="Sci. Rep.">
        <title>The genome sequence of the outbreeding globe artichoke constructed de novo incorporating a phase-aware low-pass sequencing strategy of F1 progeny.</title>
        <authorList>
            <person name="Scaglione D."/>
            <person name="Reyes-Chin-Wo S."/>
            <person name="Acquadro A."/>
            <person name="Froenicke L."/>
            <person name="Portis E."/>
            <person name="Beitel C."/>
            <person name="Tirone M."/>
            <person name="Mauro R."/>
            <person name="Lo Monaco A."/>
            <person name="Mauromicale G."/>
            <person name="Faccioli P."/>
            <person name="Cattivelli L."/>
            <person name="Rieseberg L."/>
            <person name="Michelmore R."/>
            <person name="Lanteri S."/>
        </authorList>
    </citation>
    <scope>NUCLEOTIDE SEQUENCE [LARGE SCALE GENOMIC DNA]</scope>
    <source>
        <strain evidence="3">2C</strain>
    </source>
</reference>
<sequence>MDKRGFKAIVVTYNTIIDSLCKDMMVDDALKLFKEMIFDKGILLDVVAYTSLIRGLCSLGRWDDVSKMLKEMEDERISPNVVTFSIYISRCICKEGKVEDA</sequence>
<dbReference type="PANTHER" id="PTHR45613">
    <property type="entry name" value="PENTATRICOPEPTIDE REPEAT-CONTAINING PROTEIN"/>
    <property type="match status" value="1"/>
</dbReference>
<dbReference type="NCBIfam" id="TIGR00756">
    <property type="entry name" value="PPR"/>
    <property type="match status" value="2"/>
</dbReference>
<comment type="caution">
    <text evidence="3">The sequence shown here is derived from an EMBL/GenBank/DDBJ whole genome shotgun (WGS) entry which is preliminary data.</text>
</comment>
<keyword evidence="1" id="KW-0677">Repeat</keyword>
<dbReference type="InterPro" id="IPR002885">
    <property type="entry name" value="PPR_rpt"/>
</dbReference>
<gene>
    <name evidence="3" type="ORF">Ccrd_006680</name>
</gene>
<keyword evidence="4" id="KW-1185">Reference proteome</keyword>
<protein>
    <submittedName>
        <fullName evidence="3">Pentatricopeptide repeat-containing protein</fullName>
    </submittedName>
</protein>
<evidence type="ECO:0000256" key="1">
    <source>
        <dbReference type="ARBA" id="ARBA00022737"/>
    </source>
</evidence>
<dbReference type="EMBL" id="LEKV01005053">
    <property type="protein sequence ID" value="KVH91298.1"/>
    <property type="molecule type" value="Genomic_DNA"/>
</dbReference>
<name>A0A103XIK6_CYNCS</name>
<feature type="repeat" description="PPR" evidence="2">
    <location>
        <begin position="9"/>
        <end position="44"/>
    </location>
</feature>
<dbReference type="Proteomes" id="UP000243975">
    <property type="component" value="Unassembled WGS sequence"/>
</dbReference>
<evidence type="ECO:0000313" key="3">
    <source>
        <dbReference type="EMBL" id="KVH91298.1"/>
    </source>
</evidence>
<dbReference type="Gramene" id="KVH91298">
    <property type="protein sequence ID" value="KVH91298"/>
    <property type="gene ID" value="Ccrd_006680"/>
</dbReference>
<dbReference type="OMA" id="IELCHEM"/>
<dbReference type="AlphaFoldDB" id="A0A103XIK6"/>
<feature type="repeat" description="PPR" evidence="2">
    <location>
        <begin position="45"/>
        <end position="79"/>
    </location>
</feature>
<proteinExistence type="predicted"/>
<dbReference type="InterPro" id="IPR011990">
    <property type="entry name" value="TPR-like_helical_dom_sf"/>
</dbReference>
<dbReference type="PANTHER" id="PTHR45613:SF207">
    <property type="entry name" value="OS08G0300700 PROTEIN"/>
    <property type="match status" value="1"/>
</dbReference>
<dbReference type="Gene3D" id="1.25.40.10">
    <property type="entry name" value="Tetratricopeptide repeat domain"/>
    <property type="match status" value="1"/>
</dbReference>
<accession>A0A103XIK6</accession>
<dbReference type="Pfam" id="PF13041">
    <property type="entry name" value="PPR_2"/>
    <property type="match status" value="1"/>
</dbReference>
<organism evidence="3 4">
    <name type="scientific">Cynara cardunculus var. scolymus</name>
    <name type="common">Globe artichoke</name>
    <name type="synonym">Cynara scolymus</name>
    <dbReference type="NCBI Taxonomy" id="59895"/>
    <lineage>
        <taxon>Eukaryota</taxon>
        <taxon>Viridiplantae</taxon>
        <taxon>Streptophyta</taxon>
        <taxon>Embryophyta</taxon>
        <taxon>Tracheophyta</taxon>
        <taxon>Spermatophyta</taxon>
        <taxon>Magnoliopsida</taxon>
        <taxon>eudicotyledons</taxon>
        <taxon>Gunneridae</taxon>
        <taxon>Pentapetalae</taxon>
        <taxon>asterids</taxon>
        <taxon>campanulids</taxon>
        <taxon>Asterales</taxon>
        <taxon>Asteraceae</taxon>
        <taxon>Carduoideae</taxon>
        <taxon>Cardueae</taxon>
        <taxon>Carduinae</taxon>
        <taxon>Cynara</taxon>
    </lineage>
</organism>
<evidence type="ECO:0000313" key="4">
    <source>
        <dbReference type="Proteomes" id="UP000243975"/>
    </source>
</evidence>
<evidence type="ECO:0000256" key="2">
    <source>
        <dbReference type="PROSITE-ProRule" id="PRU00708"/>
    </source>
</evidence>